<protein>
    <submittedName>
        <fullName evidence="4">TolC family protein</fullName>
    </submittedName>
</protein>
<dbReference type="Pfam" id="PF02321">
    <property type="entry name" value="OEP"/>
    <property type="match status" value="2"/>
</dbReference>
<dbReference type="RefSeq" id="WP_155440561.1">
    <property type="nucleotide sequence ID" value="NZ_WNLA01000014.1"/>
</dbReference>
<name>A0A6L6Q4G4_9BURK</name>
<evidence type="ECO:0000256" key="2">
    <source>
        <dbReference type="SAM" id="Coils"/>
    </source>
</evidence>
<dbReference type="PANTHER" id="PTHR30203:SF24">
    <property type="entry name" value="BLR4935 PROTEIN"/>
    <property type="match status" value="1"/>
</dbReference>
<feature type="chain" id="PRO_5026885454" evidence="3">
    <location>
        <begin position="26"/>
        <end position="427"/>
    </location>
</feature>
<dbReference type="InterPro" id="IPR010131">
    <property type="entry name" value="MdtP/NodT-like"/>
</dbReference>
<evidence type="ECO:0000256" key="1">
    <source>
        <dbReference type="ARBA" id="ARBA00007613"/>
    </source>
</evidence>
<dbReference type="Proteomes" id="UP000484015">
    <property type="component" value="Unassembled WGS sequence"/>
</dbReference>
<accession>A0A6L6Q4G4</accession>
<dbReference type="GO" id="GO:0015562">
    <property type="term" value="F:efflux transmembrane transporter activity"/>
    <property type="evidence" value="ECO:0007669"/>
    <property type="project" value="InterPro"/>
</dbReference>
<dbReference type="InterPro" id="IPR003423">
    <property type="entry name" value="OMP_efflux"/>
</dbReference>
<dbReference type="SUPFAM" id="SSF56954">
    <property type="entry name" value="Outer membrane efflux proteins (OEP)"/>
    <property type="match status" value="1"/>
</dbReference>
<evidence type="ECO:0000256" key="3">
    <source>
        <dbReference type="SAM" id="SignalP"/>
    </source>
</evidence>
<sequence>MRSRMLLLGAAALLSSPWLPGSALAAEQPGTISKPLTAQAPPALTLEQAVALAYAHNPALRVAEQGMAIADGARTQAALLPNPALSVLREGAQRTNRTQTIQITQPLELGGKRAARIAVAEQDHALAAGEWQIKAAALRADVTAAYLAAVTAQQRAGLAQSAVELAHQASAAATRRVAAGKISPLDETRAQVAASTARLEMAQAQADLAGAKRRLAALWGGQVPVEQTLSEPAADGVVLPPLETLLAQLDHAPQIQQARAQITRGEAQVQFERAQRLPDAAVTFGSKRDQATGSTQAVAGLSIGLPLFNRNQGNVLSALRRVEQAASQLEADRLALAEAVSDAWQRAQVAQTCIDAMRTDMLPAAQRALDAAVTGFELGKFNFLDVLDAQRTLSQARARYLDALSERYRATADLQRLAALPEKRNTR</sequence>
<keyword evidence="2" id="KW-0175">Coiled coil</keyword>
<evidence type="ECO:0000313" key="5">
    <source>
        <dbReference type="Proteomes" id="UP000484015"/>
    </source>
</evidence>
<reference evidence="4 5" key="1">
    <citation type="submission" date="2019-11" db="EMBL/GenBank/DDBJ databases">
        <title>Type strains purchased from KCTC, JCM and DSMZ.</title>
        <authorList>
            <person name="Lu H."/>
        </authorList>
    </citation>
    <scope>NUCLEOTIDE SEQUENCE [LARGE SCALE GENOMIC DNA]</scope>
    <source>
        <strain evidence="4 5">KCTC 42409</strain>
    </source>
</reference>
<keyword evidence="3" id="KW-0732">Signal</keyword>
<comment type="caution">
    <text evidence="4">The sequence shown here is derived from an EMBL/GenBank/DDBJ whole genome shotgun (WGS) entry which is preliminary data.</text>
</comment>
<dbReference type="AlphaFoldDB" id="A0A6L6Q4G4"/>
<dbReference type="OrthoDB" id="9791261at2"/>
<organism evidence="4 5">
    <name type="scientific">Pseudoduganella ginsengisoli</name>
    <dbReference type="NCBI Taxonomy" id="1462440"/>
    <lineage>
        <taxon>Bacteria</taxon>
        <taxon>Pseudomonadati</taxon>
        <taxon>Pseudomonadota</taxon>
        <taxon>Betaproteobacteria</taxon>
        <taxon>Burkholderiales</taxon>
        <taxon>Oxalobacteraceae</taxon>
        <taxon>Telluria group</taxon>
        <taxon>Pseudoduganella</taxon>
    </lineage>
</organism>
<keyword evidence="5" id="KW-1185">Reference proteome</keyword>
<dbReference type="PANTHER" id="PTHR30203">
    <property type="entry name" value="OUTER MEMBRANE CATION EFFLUX PROTEIN"/>
    <property type="match status" value="1"/>
</dbReference>
<dbReference type="EMBL" id="WNLA01000014">
    <property type="protein sequence ID" value="MTW04201.1"/>
    <property type="molecule type" value="Genomic_DNA"/>
</dbReference>
<evidence type="ECO:0000313" key="4">
    <source>
        <dbReference type="EMBL" id="MTW04201.1"/>
    </source>
</evidence>
<proteinExistence type="inferred from homology"/>
<feature type="signal peptide" evidence="3">
    <location>
        <begin position="1"/>
        <end position="25"/>
    </location>
</feature>
<dbReference type="Gene3D" id="1.20.1600.10">
    <property type="entry name" value="Outer membrane efflux proteins (OEP)"/>
    <property type="match status" value="1"/>
</dbReference>
<feature type="coiled-coil region" evidence="2">
    <location>
        <begin position="185"/>
        <end position="214"/>
    </location>
</feature>
<gene>
    <name evidence="4" type="ORF">GM668_19145</name>
</gene>
<comment type="similarity">
    <text evidence="1">Belongs to the outer membrane factor (OMF) (TC 1.B.17) family.</text>
</comment>